<accession>A0AAV0PE24</accession>
<comment type="caution">
    <text evidence="2">The sequence shown here is derived from an EMBL/GenBank/DDBJ whole genome shotgun (WGS) entry which is preliminary data.</text>
</comment>
<evidence type="ECO:0000313" key="2">
    <source>
        <dbReference type="EMBL" id="CAI0468551.1"/>
    </source>
</evidence>
<organism evidence="2 3">
    <name type="scientific">Linum tenue</name>
    <dbReference type="NCBI Taxonomy" id="586396"/>
    <lineage>
        <taxon>Eukaryota</taxon>
        <taxon>Viridiplantae</taxon>
        <taxon>Streptophyta</taxon>
        <taxon>Embryophyta</taxon>
        <taxon>Tracheophyta</taxon>
        <taxon>Spermatophyta</taxon>
        <taxon>Magnoliopsida</taxon>
        <taxon>eudicotyledons</taxon>
        <taxon>Gunneridae</taxon>
        <taxon>Pentapetalae</taxon>
        <taxon>rosids</taxon>
        <taxon>fabids</taxon>
        <taxon>Malpighiales</taxon>
        <taxon>Linaceae</taxon>
        <taxon>Linum</taxon>
    </lineage>
</organism>
<feature type="region of interest" description="Disordered" evidence="1">
    <location>
        <begin position="229"/>
        <end position="370"/>
    </location>
</feature>
<protein>
    <submittedName>
        <fullName evidence="2">Uncharacterized protein</fullName>
    </submittedName>
</protein>
<keyword evidence="3" id="KW-1185">Reference proteome</keyword>
<proteinExistence type="predicted"/>
<evidence type="ECO:0000256" key="1">
    <source>
        <dbReference type="SAM" id="MobiDB-lite"/>
    </source>
</evidence>
<name>A0AAV0PE24_9ROSI</name>
<dbReference type="EMBL" id="CAMGYJ010000008">
    <property type="protein sequence ID" value="CAI0468551.1"/>
    <property type="molecule type" value="Genomic_DNA"/>
</dbReference>
<feature type="compositionally biased region" description="Basic and acidic residues" evidence="1">
    <location>
        <begin position="303"/>
        <end position="370"/>
    </location>
</feature>
<feature type="compositionally biased region" description="Basic and acidic residues" evidence="1">
    <location>
        <begin position="229"/>
        <end position="295"/>
    </location>
</feature>
<dbReference type="Proteomes" id="UP001154282">
    <property type="component" value="Unassembled WGS sequence"/>
</dbReference>
<dbReference type="AlphaFoldDB" id="A0AAV0PE24"/>
<evidence type="ECO:0000313" key="3">
    <source>
        <dbReference type="Proteomes" id="UP001154282"/>
    </source>
</evidence>
<reference evidence="2" key="1">
    <citation type="submission" date="2022-08" db="EMBL/GenBank/DDBJ databases">
        <authorList>
            <person name="Gutierrez-Valencia J."/>
        </authorList>
    </citation>
    <scope>NUCLEOTIDE SEQUENCE</scope>
</reference>
<sequence length="405" mass="47961">MAPFDFKSNKHFVASSDGVNLQVYELTKPTLTHPSSIRKTHWREVANISTSIDDEDGEDDDMVEPTEMYDGLLFFDGHGKIEGRVALTKLAQHLKLLSLMVSPGGLCFQDVNELGEYADFGIHYLRLNDLFSWPHHGVSLATTIAWGRSELKYHEPRHGQRSKQTEGGNTFTREIYERLKRLVKEEEKEDELREEMAKLNEAKDEELRKLRKEKDEELRELSKKKNAEKLENEKDEEMSKRLEEKDDELEKLRKEKDEELQKVTKEKDEELQTLRKKKDEEIRNLRREKDEEIEKTVNNNKAETLRKLNEKDEELRKLRQEKEDEAAKSRRTEDELRELQKKKSEKTTSYKYSDEEVEAMKKEKDDQLQKLRDQLSSTTTELTSAKQILEQYCNIPFRQNPYFDR</sequence>
<gene>
    <name evidence="2" type="ORF">LITE_LOCUS37848</name>
</gene>